<proteinExistence type="predicted"/>
<dbReference type="GO" id="GO:0022857">
    <property type="term" value="F:transmembrane transporter activity"/>
    <property type="evidence" value="ECO:0007669"/>
    <property type="project" value="InterPro"/>
</dbReference>
<evidence type="ECO:0000256" key="1">
    <source>
        <dbReference type="SAM" id="Phobius"/>
    </source>
</evidence>
<accession>A0A0B3WS78</accession>
<keyword evidence="1" id="KW-0472">Membrane</keyword>
<dbReference type="OrthoDB" id="4624at2"/>
<gene>
    <name evidence="2" type="ORF">QX51_08145</name>
</gene>
<keyword evidence="3" id="KW-1185">Reference proteome</keyword>
<reference evidence="2 3" key="1">
    <citation type="submission" date="2014-12" db="EMBL/GenBank/DDBJ databases">
        <title>Draft genome sequence of Terrisporobacter sp. 08-306576, isolated from the blood culture of a bacteremia patient.</title>
        <authorList>
            <person name="Lund L.C."/>
            <person name="Sydenham T.V."/>
            <person name="Hogh S.V."/>
            <person name="Skov M.N."/>
            <person name="Kemp M."/>
            <person name="Justesen U.S."/>
        </authorList>
    </citation>
    <scope>NUCLEOTIDE SEQUENCE [LARGE SCALE GENOMIC DNA]</scope>
    <source>
        <strain evidence="2 3">08-306576</strain>
    </source>
</reference>
<dbReference type="STRING" id="1577792.QX51_08145"/>
<protein>
    <submittedName>
        <fullName evidence="2">Folate transporter</fullName>
    </submittedName>
</protein>
<keyword evidence="1" id="KW-1133">Transmembrane helix</keyword>
<sequence>MNKKFDVKKLIQISLLIAIEVILTRFCSIQTPIVRIGFGFLPIAIIAMMYGPLSAGIAYTIGDLLGVALFPSGAFFPGFTLTAFLTGIVYGVFLYNKPKTWPRIIGAVLTVCLVLNLGLDTYWLSIMMGKGYLALLPTRIMKAALMIPVQSLIIGIIWKKVVIKFVKVSHA</sequence>
<comment type="caution">
    <text evidence="2">The sequence shown here is derived from an EMBL/GenBank/DDBJ whole genome shotgun (WGS) entry which is preliminary data.</text>
</comment>
<dbReference type="RefSeq" id="WP_039679417.1">
    <property type="nucleotide sequence ID" value="NZ_JAWGXO010000028.1"/>
</dbReference>
<dbReference type="EMBL" id="JWHR01000075">
    <property type="protein sequence ID" value="KHS57415.1"/>
    <property type="molecule type" value="Genomic_DNA"/>
</dbReference>
<dbReference type="InterPro" id="IPR024529">
    <property type="entry name" value="ECF_trnsprt_substrate-spec"/>
</dbReference>
<feature type="transmembrane region" description="Helical" evidence="1">
    <location>
        <begin position="74"/>
        <end position="95"/>
    </location>
</feature>
<dbReference type="NCBIfam" id="TIGR04518">
    <property type="entry name" value="ECF_S_folT_fam"/>
    <property type="match status" value="1"/>
</dbReference>
<dbReference type="AlphaFoldDB" id="A0A0B3WS78"/>
<organism evidence="2 3">
    <name type="scientific">Terrisporobacter othiniensis</name>
    <dbReference type="NCBI Taxonomy" id="1577792"/>
    <lineage>
        <taxon>Bacteria</taxon>
        <taxon>Bacillati</taxon>
        <taxon>Bacillota</taxon>
        <taxon>Clostridia</taxon>
        <taxon>Peptostreptococcales</taxon>
        <taxon>Peptostreptococcaceae</taxon>
        <taxon>Terrisporobacter</taxon>
    </lineage>
</organism>
<name>A0A0B3WS78_9FIRM</name>
<feature type="transmembrane region" description="Helical" evidence="1">
    <location>
        <begin position="107"/>
        <end position="128"/>
    </location>
</feature>
<dbReference type="Gene3D" id="1.10.1760.20">
    <property type="match status" value="1"/>
</dbReference>
<feature type="transmembrane region" description="Helical" evidence="1">
    <location>
        <begin position="12"/>
        <end position="28"/>
    </location>
</feature>
<evidence type="ECO:0000313" key="3">
    <source>
        <dbReference type="Proteomes" id="UP000031189"/>
    </source>
</evidence>
<feature type="transmembrane region" description="Helical" evidence="1">
    <location>
        <begin position="140"/>
        <end position="158"/>
    </location>
</feature>
<dbReference type="Proteomes" id="UP000031189">
    <property type="component" value="Unassembled WGS sequence"/>
</dbReference>
<dbReference type="Pfam" id="PF12822">
    <property type="entry name" value="ECF_trnsprt"/>
    <property type="match status" value="1"/>
</dbReference>
<feature type="transmembrane region" description="Helical" evidence="1">
    <location>
        <begin position="40"/>
        <end position="62"/>
    </location>
</feature>
<keyword evidence="1" id="KW-0812">Transmembrane</keyword>
<dbReference type="InterPro" id="IPR030949">
    <property type="entry name" value="ECF_S_folate_fam"/>
</dbReference>
<evidence type="ECO:0000313" key="2">
    <source>
        <dbReference type="EMBL" id="KHS57415.1"/>
    </source>
</evidence>